<dbReference type="AlphaFoldDB" id="A0A2N5X0F8"/>
<dbReference type="Pfam" id="PF12833">
    <property type="entry name" value="HTH_18"/>
    <property type="match status" value="1"/>
</dbReference>
<comment type="caution">
    <text evidence="5">The sequence shown here is derived from an EMBL/GenBank/DDBJ whole genome shotgun (WGS) entry which is preliminary data.</text>
</comment>
<dbReference type="PRINTS" id="PR00032">
    <property type="entry name" value="HTHARAC"/>
</dbReference>
<dbReference type="SUPFAM" id="SSF46689">
    <property type="entry name" value="Homeodomain-like"/>
    <property type="match status" value="1"/>
</dbReference>
<dbReference type="SMART" id="SM00342">
    <property type="entry name" value="HTH_ARAC"/>
    <property type="match status" value="1"/>
</dbReference>
<protein>
    <submittedName>
        <fullName evidence="5">AraC family transcriptional regulator</fullName>
    </submittedName>
</protein>
<evidence type="ECO:0000313" key="6">
    <source>
        <dbReference type="Proteomes" id="UP000235005"/>
    </source>
</evidence>
<dbReference type="GO" id="GO:0003700">
    <property type="term" value="F:DNA-binding transcription factor activity"/>
    <property type="evidence" value="ECO:0007669"/>
    <property type="project" value="InterPro"/>
</dbReference>
<gene>
    <name evidence="5" type="ORF">C0039_14485</name>
</gene>
<evidence type="ECO:0000313" key="5">
    <source>
        <dbReference type="EMBL" id="PLW67979.1"/>
    </source>
</evidence>
<evidence type="ECO:0000256" key="2">
    <source>
        <dbReference type="ARBA" id="ARBA00023125"/>
    </source>
</evidence>
<dbReference type="InterPro" id="IPR018060">
    <property type="entry name" value="HTH_AraC"/>
</dbReference>
<dbReference type="PROSITE" id="PS01124">
    <property type="entry name" value="HTH_ARAC_FAMILY_2"/>
    <property type="match status" value="1"/>
</dbReference>
<keyword evidence="1" id="KW-0805">Transcription regulation</keyword>
<keyword evidence="3" id="KW-0804">Transcription</keyword>
<name>A0A2N5X0F8_9GAMM</name>
<evidence type="ECO:0000256" key="3">
    <source>
        <dbReference type="ARBA" id="ARBA00023163"/>
    </source>
</evidence>
<dbReference type="Gene3D" id="1.10.10.60">
    <property type="entry name" value="Homeodomain-like"/>
    <property type="match status" value="1"/>
</dbReference>
<feature type="domain" description="HTH araC/xylS-type" evidence="4">
    <location>
        <begin position="261"/>
        <end position="357"/>
    </location>
</feature>
<dbReference type="Pfam" id="PF12625">
    <property type="entry name" value="Arabinose_bd"/>
    <property type="match status" value="1"/>
</dbReference>
<evidence type="ECO:0000256" key="1">
    <source>
        <dbReference type="ARBA" id="ARBA00023015"/>
    </source>
</evidence>
<dbReference type="Proteomes" id="UP000235005">
    <property type="component" value="Unassembled WGS sequence"/>
</dbReference>
<dbReference type="OrthoDB" id="5582699at2"/>
<dbReference type="InterPro" id="IPR020449">
    <property type="entry name" value="Tscrpt_reg_AraC-type_HTH"/>
</dbReference>
<dbReference type="EMBL" id="PKUS01000021">
    <property type="protein sequence ID" value="PLW67979.1"/>
    <property type="molecule type" value="Genomic_DNA"/>
</dbReference>
<dbReference type="PANTHER" id="PTHR47894">
    <property type="entry name" value="HTH-TYPE TRANSCRIPTIONAL REGULATOR GADX"/>
    <property type="match status" value="1"/>
</dbReference>
<organism evidence="5 6">
    <name type="scientific">Pseudohalioglobus lutimaris</name>
    <dbReference type="NCBI Taxonomy" id="1737061"/>
    <lineage>
        <taxon>Bacteria</taxon>
        <taxon>Pseudomonadati</taxon>
        <taxon>Pseudomonadota</taxon>
        <taxon>Gammaproteobacteria</taxon>
        <taxon>Cellvibrionales</taxon>
        <taxon>Halieaceae</taxon>
        <taxon>Pseudohalioglobus</taxon>
    </lineage>
</organism>
<keyword evidence="6" id="KW-1185">Reference proteome</keyword>
<dbReference type="GO" id="GO:0000976">
    <property type="term" value="F:transcription cis-regulatory region binding"/>
    <property type="evidence" value="ECO:0007669"/>
    <property type="project" value="TreeGrafter"/>
</dbReference>
<reference evidence="5 6" key="1">
    <citation type="submission" date="2018-01" db="EMBL/GenBank/DDBJ databases">
        <title>The draft genome sequence of Halioglobus lutimaris HF004.</title>
        <authorList>
            <person name="Du Z.-J."/>
            <person name="Shi M.-J."/>
        </authorList>
    </citation>
    <scope>NUCLEOTIDE SEQUENCE [LARGE SCALE GENOMIC DNA]</scope>
    <source>
        <strain evidence="5 6">HF004</strain>
    </source>
</reference>
<dbReference type="InterPro" id="IPR009057">
    <property type="entry name" value="Homeodomain-like_sf"/>
</dbReference>
<dbReference type="GO" id="GO:0005829">
    <property type="term" value="C:cytosol"/>
    <property type="evidence" value="ECO:0007669"/>
    <property type="project" value="TreeGrafter"/>
</dbReference>
<accession>A0A2N5X0F8</accession>
<dbReference type="PANTHER" id="PTHR47894:SF1">
    <property type="entry name" value="HTH-TYPE TRANSCRIPTIONAL REGULATOR VQSM"/>
    <property type="match status" value="1"/>
</dbReference>
<keyword evidence="2" id="KW-0238">DNA-binding</keyword>
<sequence>MARYQGVQHLRVKKSTTHSYNDTVPMEFTRALLVQARAYDKNVEAILQAARFPFDPLRQSAQTAFVSREQYSRLCVELVRALGDESGGVMPDVRTPVGTTRLILLSMLNSADLAAAIRRAIEFNAACRVRRGAELVNQLTVDNEHKEATLSYLHGDDAPDVQHSVLCNLAMWIRVCGWLIGQHIDIARATCAGPQPGMKAGVRHFFPCPVAYEQPVNSVTFSVRHLEAELVRDEAQLHEFLKLAPYHIVIEPQVSHLSVTCRIRAILGNDFCSELPSFEELTGLLNMSARTLRRRLEKEGTSYQRIKDNARRDEAITLLSRHGLTVSEVAERVGFSDPSAFHRSFKKWTGLSPGSYR</sequence>
<dbReference type="InterPro" id="IPR032687">
    <property type="entry name" value="AraC-type_N"/>
</dbReference>
<proteinExistence type="predicted"/>
<evidence type="ECO:0000259" key="4">
    <source>
        <dbReference type="PROSITE" id="PS01124"/>
    </source>
</evidence>